<keyword evidence="6" id="KW-0227">DNA damage</keyword>
<organism evidence="19 20">
    <name type="scientific">Parasaccharibacter apium</name>
    <dbReference type="NCBI Taxonomy" id="1510841"/>
    <lineage>
        <taxon>Bacteria</taxon>
        <taxon>Pseudomonadati</taxon>
        <taxon>Pseudomonadota</taxon>
        <taxon>Alphaproteobacteria</taxon>
        <taxon>Acetobacterales</taxon>
        <taxon>Acetobacteraceae</taxon>
        <taxon>Parasaccharibacter</taxon>
    </lineage>
</organism>
<dbReference type="InterPro" id="IPR017871">
    <property type="entry name" value="ABC_transporter-like_CS"/>
</dbReference>
<dbReference type="PANTHER" id="PTHR43152:SF1">
    <property type="entry name" value="UVRA PROTEIN"/>
    <property type="match status" value="1"/>
</dbReference>
<dbReference type="GO" id="GO:0016887">
    <property type="term" value="F:ATP hydrolysis activity"/>
    <property type="evidence" value="ECO:0007669"/>
    <property type="project" value="InterPro"/>
</dbReference>
<name>A0A7U7G4I3_9PROT</name>
<evidence type="ECO:0000256" key="17">
    <source>
        <dbReference type="SAM" id="MobiDB-lite"/>
    </source>
</evidence>
<evidence type="ECO:0000256" key="6">
    <source>
        <dbReference type="ARBA" id="ARBA00022763"/>
    </source>
</evidence>
<keyword evidence="2" id="KW-0963">Cytoplasm</keyword>
<reference evidence="19 20" key="1">
    <citation type="journal article" date="2014" name="Genome Biol. Evol.">
        <title>Acetic acid bacteria genomes reveal functional traits for adaptation to life in insect guts.</title>
        <authorList>
            <person name="Chouaia B."/>
            <person name="Gaiarsa S."/>
            <person name="Crotti E."/>
            <person name="Comandatore F."/>
            <person name="Degli Esposti M."/>
            <person name="Ricci I."/>
            <person name="Alma A."/>
            <person name="Favia G."/>
            <person name="Bandi C."/>
            <person name="Daffonchio D."/>
        </authorList>
    </citation>
    <scope>NUCLEOTIDE SEQUENCE [LARGE SCALE GENOMIC DNA]</scope>
    <source>
        <strain evidence="20">AM169</strain>
    </source>
</reference>
<dbReference type="Gene3D" id="1.20.1580.10">
    <property type="entry name" value="ABC transporter ATPase like domain"/>
    <property type="match status" value="2"/>
</dbReference>
<dbReference type="PANTHER" id="PTHR43152">
    <property type="entry name" value="UVRABC SYSTEM PROTEIN A"/>
    <property type="match status" value="1"/>
</dbReference>
<keyword evidence="4" id="KW-0677">Repeat</keyword>
<reference evidence="19 20" key="2">
    <citation type="journal article" date="2014" name="PLoS ONE">
        <title>Evolution of mitochondria reconstructed from the energy metabolism of living bacteria.</title>
        <authorList>
            <person name="Degli Esposti M."/>
            <person name="Chouaia B."/>
            <person name="Comandatore F."/>
            <person name="Crotti E."/>
            <person name="Sassera D."/>
            <person name="Lievens P.M."/>
            <person name="Daffonchio D."/>
            <person name="Bandi C."/>
        </authorList>
    </citation>
    <scope>NUCLEOTIDE SEQUENCE [LARGE SCALE GENOMIC DNA]</scope>
    <source>
        <strain evidence="20">AM169</strain>
    </source>
</reference>
<keyword evidence="10" id="KW-0067">ATP-binding</keyword>
<comment type="subcellular location">
    <subcellularLocation>
        <location evidence="1">Cytoplasm</location>
    </subcellularLocation>
</comment>
<proteinExistence type="inferred from homology"/>
<sequence length="852" mass="92354">MAGTSSSDHHVSSLQSHGSEPHGMIRVEGAQEHNLKDVSLEVPRGCLVVFTGVSGSGKSSLAFGTLYAEAQRRYLETVAPYARRLFHQLPPPKIRSIEGLPPVIALQQQAGTSSRSSVGSVTTLSNLLRMLYSRAGTYPAGAPMLESDDFSANTPQGACPRCQGTGWLYDVVEEKMVPDPTLTLREKAVAAWPGAWQGQNLRDILMMRGVDLDTPWQDLPRETRDWILYTDETPTEPIYRGLNYAESQAAMKRGEPATYQGTFASARRHVMQSFHGSKSAKMRARAATFMQATRCPVCHGARLKPEALAVTFAGQDIAALFHLPLERLHAVLKDQLAGERRDDAQGRVIEEIGTALLRRLEILLELGLGYLQTDRTVDSLSPGEYQRLRLGTQVHSALFGVAYVLDEPAAGLHPADIEALLNVLARLPRAGNSLLVVEHDPVVMRRADWLVDIGPGAGSHGGQVLYSGPPDGLRQVEASRTRPYLFAPPPLERGPGRQVERWLQLEGITWRNMKDLSLKLPLGVLVSVTGVSGSGKSSLVSQALVSLLGRALGQKVEEADEPQDGDDTTPLADEAVEAQPEGRIVAGLEHVRRLAIITQKPIGRTSRSNLATYTGIFDQIRRLFAATEAARRAKLDESCFSFNVAKGRCPHCEGLGTVSVGLLFMPGVEAPCPVCHGARYRDEVLAITLREKNIADVLAMTVEEACTFFAGEGALARGLETLEQSGLGYLRLGQPAPELSGGEAQRLKLATELQKRRPAPMLYVLDEPTTGLHPSDTDRLLGQLQTLVEQGHSVVVTEHNMRVAAASDWVIDIGPGSGEKGGRIIASGPPEEVVRNPESRTGPYLREVLAGA</sequence>
<evidence type="ECO:0000256" key="14">
    <source>
        <dbReference type="ARBA" id="ARBA00038000"/>
    </source>
</evidence>
<keyword evidence="13" id="KW-0234">DNA repair</keyword>
<dbReference type="Gene3D" id="3.40.50.300">
    <property type="entry name" value="P-loop containing nucleotide triphosphate hydrolases"/>
    <property type="match status" value="2"/>
</dbReference>
<evidence type="ECO:0000256" key="7">
    <source>
        <dbReference type="ARBA" id="ARBA00022769"/>
    </source>
</evidence>
<dbReference type="GO" id="GO:0005524">
    <property type="term" value="F:ATP binding"/>
    <property type="evidence" value="ECO:0007669"/>
    <property type="project" value="UniProtKB-KW"/>
</dbReference>
<feature type="region of interest" description="Disordered" evidence="17">
    <location>
        <begin position="1"/>
        <end position="21"/>
    </location>
</feature>
<dbReference type="GO" id="GO:0006281">
    <property type="term" value="P:DNA repair"/>
    <property type="evidence" value="ECO:0007669"/>
    <property type="project" value="UniProtKB-KW"/>
</dbReference>
<keyword evidence="11" id="KW-0267">Excision nuclease</keyword>
<evidence type="ECO:0000256" key="15">
    <source>
        <dbReference type="ARBA" id="ARBA00039316"/>
    </source>
</evidence>
<evidence type="ECO:0000256" key="16">
    <source>
        <dbReference type="ARBA" id="ARBA00042156"/>
    </source>
</evidence>
<feature type="domain" description="ABC transporter" evidence="18">
    <location>
        <begin position="497"/>
        <end position="846"/>
    </location>
</feature>
<dbReference type="InterPro" id="IPR003439">
    <property type="entry name" value="ABC_transporter-like_ATP-bd"/>
</dbReference>
<keyword evidence="9" id="KW-0862">Zinc</keyword>
<evidence type="ECO:0000256" key="8">
    <source>
        <dbReference type="ARBA" id="ARBA00022771"/>
    </source>
</evidence>
<evidence type="ECO:0000256" key="1">
    <source>
        <dbReference type="ARBA" id="ARBA00004496"/>
    </source>
</evidence>
<dbReference type="Gene3D" id="1.10.8.280">
    <property type="entry name" value="ABC transporter ATPase domain-like"/>
    <property type="match status" value="1"/>
</dbReference>
<comment type="caution">
    <text evidence="19">The sequence shown here is derived from an EMBL/GenBank/DDBJ whole genome shotgun (WGS) entry which is preliminary data.</text>
</comment>
<dbReference type="RefSeq" id="WP_052348895.1">
    <property type="nucleotide sequence ID" value="NZ_CBLY010000002.1"/>
</dbReference>
<evidence type="ECO:0000256" key="9">
    <source>
        <dbReference type="ARBA" id="ARBA00022833"/>
    </source>
</evidence>
<dbReference type="Proteomes" id="UP000027590">
    <property type="component" value="Unassembled WGS sequence"/>
</dbReference>
<protein>
    <recommendedName>
        <fullName evidence="15">UvrABC system protein A</fullName>
    </recommendedName>
    <alternativeName>
        <fullName evidence="16">Excinuclease ABC subunit A</fullName>
    </alternativeName>
</protein>
<evidence type="ECO:0000313" key="19">
    <source>
        <dbReference type="EMBL" id="CDG33012.1"/>
    </source>
</evidence>
<dbReference type="SUPFAM" id="SSF52540">
    <property type="entry name" value="P-loop containing nucleoside triphosphate hydrolases"/>
    <property type="match status" value="2"/>
</dbReference>
<evidence type="ECO:0000256" key="13">
    <source>
        <dbReference type="ARBA" id="ARBA00023204"/>
    </source>
</evidence>
<dbReference type="GO" id="GO:0003677">
    <property type="term" value="F:DNA binding"/>
    <property type="evidence" value="ECO:0007669"/>
    <property type="project" value="UniProtKB-KW"/>
</dbReference>
<dbReference type="PROSITE" id="PS50893">
    <property type="entry name" value="ABC_TRANSPORTER_2"/>
    <property type="match status" value="1"/>
</dbReference>
<accession>A0A7U7G4I3</accession>
<keyword evidence="3" id="KW-0479">Metal-binding</keyword>
<dbReference type="EMBL" id="CBLY010000002">
    <property type="protein sequence ID" value="CDG33012.1"/>
    <property type="molecule type" value="Genomic_DNA"/>
</dbReference>
<keyword evidence="7" id="KW-0228">DNA excision</keyword>
<dbReference type="Pfam" id="PF17755">
    <property type="entry name" value="UvrA_DNA-bind"/>
    <property type="match status" value="1"/>
</dbReference>
<evidence type="ECO:0000256" key="5">
    <source>
        <dbReference type="ARBA" id="ARBA00022741"/>
    </source>
</evidence>
<keyword evidence="12" id="KW-0238">DNA-binding</keyword>
<evidence type="ECO:0000256" key="2">
    <source>
        <dbReference type="ARBA" id="ARBA00022490"/>
    </source>
</evidence>
<evidence type="ECO:0000256" key="12">
    <source>
        <dbReference type="ARBA" id="ARBA00023125"/>
    </source>
</evidence>
<gene>
    <name evidence="19" type="ORF">SACS_0274</name>
</gene>
<keyword evidence="5" id="KW-0547">Nucleotide-binding</keyword>
<comment type="similarity">
    <text evidence="14">Belongs to the ABC transporter superfamily. UvrA family.</text>
</comment>
<evidence type="ECO:0000259" key="18">
    <source>
        <dbReference type="PROSITE" id="PS50893"/>
    </source>
</evidence>
<evidence type="ECO:0000256" key="11">
    <source>
        <dbReference type="ARBA" id="ARBA00022881"/>
    </source>
</evidence>
<dbReference type="GO" id="GO:0005737">
    <property type="term" value="C:cytoplasm"/>
    <property type="evidence" value="ECO:0007669"/>
    <property type="project" value="UniProtKB-SubCell"/>
</dbReference>
<dbReference type="GO" id="GO:0008270">
    <property type="term" value="F:zinc ion binding"/>
    <property type="evidence" value="ECO:0007669"/>
    <property type="project" value="UniProtKB-KW"/>
</dbReference>
<evidence type="ECO:0000256" key="10">
    <source>
        <dbReference type="ARBA" id="ARBA00022840"/>
    </source>
</evidence>
<dbReference type="GO" id="GO:0004518">
    <property type="term" value="F:nuclease activity"/>
    <property type="evidence" value="ECO:0007669"/>
    <property type="project" value="UniProtKB-KW"/>
</dbReference>
<dbReference type="AlphaFoldDB" id="A0A7U7G4I3"/>
<dbReference type="InterPro" id="IPR041552">
    <property type="entry name" value="UvrA_DNA-bd"/>
</dbReference>
<evidence type="ECO:0000256" key="4">
    <source>
        <dbReference type="ARBA" id="ARBA00022737"/>
    </source>
</evidence>
<dbReference type="InterPro" id="IPR027417">
    <property type="entry name" value="P-loop_NTPase"/>
</dbReference>
<dbReference type="PROSITE" id="PS00211">
    <property type="entry name" value="ABC_TRANSPORTER_1"/>
    <property type="match status" value="1"/>
</dbReference>
<keyword evidence="8" id="KW-0863">Zinc-finger</keyword>
<evidence type="ECO:0000256" key="3">
    <source>
        <dbReference type="ARBA" id="ARBA00022723"/>
    </source>
</evidence>
<evidence type="ECO:0000313" key="20">
    <source>
        <dbReference type="Proteomes" id="UP000027590"/>
    </source>
</evidence>